<accession>A0A9D4IV65</accession>
<dbReference type="Proteomes" id="UP000828390">
    <property type="component" value="Unassembled WGS sequence"/>
</dbReference>
<dbReference type="Gene3D" id="3.40.50.300">
    <property type="entry name" value="P-loop containing nucleotide triphosphate hydrolases"/>
    <property type="match status" value="1"/>
</dbReference>
<dbReference type="InterPro" id="IPR041664">
    <property type="entry name" value="AAA_16"/>
</dbReference>
<comment type="caution">
    <text evidence="6">The sequence shown here is derived from an EMBL/GenBank/DDBJ whole genome shotgun (WGS) entry which is preliminary data.</text>
</comment>
<dbReference type="Pfam" id="PF13191">
    <property type="entry name" value="AAA_16"/>
    <property type="match status" value="1"/>
</dbReference>
<sequence>SLLSHKYGYIAFPRVIAADEFEPLMIQVEEQATVRLFHKWYSRDDNAVPPAYILASISTHLPDFISKDRDKQKVAKEQWLKESEQMQDALESAATRVFDQETARKYIISVTETEVEEGLLKAEDSIARQAIWLRRNIEDIDRQESSYALSRYTECQGAQGKVEKAHRMLRELKEHRMERRLHSDQIFHYNVHWVGPEGIVPDTSEEHRKYLVRLCKDFTDNMISLTTQAIRNRNLLHDQLTEECMQHIRLCQAKCAEFHGRTETLERIKSYLLETSTTAPLVVHGISGTGKTSILAMTAKLCKTWLAKTPKLVLRFLGTTVESSSVLPLLQSLVDQLSILDDQRLQAELTVDLLNVQLNLLLKQGTAECPLVVILDSLDQLDSLHNGRSLMWFPVSLPPHCKIIVSSLPEEKYEAFPVLKKLFPDEDRYIQVPELGQRDAHSIVSLWAEKRKRKLTPPQMDIMLSTFRKCPTPLFLKLSFDEAMLWRSFDPPSRTVLQTTVRAAVDFLFSRLEKLHGRILVCRALGYLTLANNGITEAELDDVLSCDDDVLNDVYTYWTPPMHRLPPLLLVRIRTDIDQYIVERGADGARVLNWYHRQFTEAAHERYCADDAQNKRLHGNLAELFAGTWANGRKKPYTNAKGEVTEEDRYVTSQPLRFGEDDYNIRALNNLPYHRLHAGHVDLLKKECLANVHFCVAKLHALPVEALLDDFTAAKAAFPGDSLIKNILEALLLSRKGLQTDPVQFVPQLLGRLEDTEETAEFKQRLHEYSSKVWFEPDINILERPGGQLLHSINVHAFEINMMAMTTCGTYVITVCRRFEEIKIWNIKVESPRLLRKVTGKGQCRKVALCHGDEWVVIEVGNVITVEELQTGKHCVDIPFKGDFFSKTFCAAGKRNDTIVTLIYKQVNIYDVTNGSLLQTLTSSSDEVTFGFSSITSGRDRYVGMTDDYRRLLCVLDLDSMTFMPAWKNFEGISAFDISPDETHVVYTWLPWEIAFADFNGTRLRSIPHDYNSIESINYSSDGRYIYYRSGRSVVFVNSATLQEEDCLENKSTLIDARTVDMVTVVTIATDNILRVWDRSRAKKGITDRQSRMLAPIKHISHCFPLGHQDVLFVTGKAEEDSPTTVVGVHDVGRLEYRAIIELEGEGGENVAFYKADTRSVVMGINRKLYLFDIEKMDVRIVFPGVVSTQSVCIVTNRKQLLVTCDNNVKLYNITNGCIDAKIITGDKLDIKHVVVNEPGTLAAVKCGPIVLMDLVTYTRMYEISDKARYGCYLATYMLFTRDSTRLFFSANTSLESGEQRSKNVYHLFCWDIKQKKELFELCDTETQMQHEKVKSDESTDMHTGYLLDDDRIVTTCLDNVVRVYDVKTGKLLHRLTDHKTSSELALSDVTPYFLTFGSENCIILWNKGTCSRVATFTMDEGVDYIHWSDDGTFFYTTRNGDGEHKFVEVIKWTIHDEKEPTARPDVKQSPPIYLTEANLPRLTINVEKGYQPEAGDPDTDDEVPDVSRRVR</sequence>
<feature type="compositionally biased region" description="Acidic residues" evidence="3">
    <location>
        <begin position="1496"/>
        <end position="1505"/>
    </location>
</feature>
<dbReference type="SUPFAM" id="SSF50969">
    <property type="entry name" value="YVTN repeat-like/Quinoprotein amine dehydrogenase"/>
    <property type="match status" value="1"/>
</dbReference>
<dbReference type="PANTHER" id="PTHR19871">
    <property type="entry name" value="BETA TRANSDUCIN-RELATED PROTEIN"/>
    <property type="match status" value="1"/>
</dbReference>
<dbReference type="InterPro" id="IPR027417">
    <property type="entry name" value="P-loop_NTPase"/>
</dbReference>
<feature type="domain" description="NWD1/2-like winged helix-turn-helix" evidence="5">
    <location>
        <begin position="501"/>
        <end position="612"/>
    </location>
</feature>
<dbReference type="SUPFAM" id="SSF50998">
    <property type="entry name" value="Quinoprotein alcohol dehydrogenase-like"/>
    <property type="match status" value="1"/>
</dbReference>
<dbReference type="InterPro" id="IPR052752">
    <property type="entry name" value="NACHT-WD_repeat"/>
</dbReference>
<evidence type="ECO:0008006" key="8">
    <source>
        <dbReference type="Google" id="ProtNLM"/>
    </source>
</evidence>
<dbReference type="EMBL" id="JAIWYP010000008">
    <property type="protein sequence ID" value="KAH3785932.1"/>
    <property type="molecule type" value="Genomic_DNA"/>
</dbReference>
<feature type="region of interest" description="Disordered" evidence="3">
    <location>
        <begin position="1488"/>
        <end position="1512"/>
    </location>
</feature>
<dbReference type="InterPro" id="IPR057588">
    <property type="entry name" value="NWD1/2-like_WH"/>
</dbReference>
<dbReference type="PANTHER" id="PTHR19871:SF14">
    <property type="entry name" value="DUF4062 DOMAIN-CONTAINING PROTEIN"/>
    <property type="match status" value="1"/>
</dbReference>
<reference evidence="6" key="2">
    <citation type="submission" date="2020-11" db="EMBL/GenBank/DDBJ databases">
        <authorList>
            <person name="McCartney M.A."/>
            <person name="Auch B."/>
            <person name="Kono T."/>
            <person name="Mallez S."/>
            <person name="Becker A."/>
            <person name="Gohl D.M."/>
            <person name="Silverstein K.A.T."/>
            <person name="Koren S."/>
            <person name="Bechman K.B."/>
            <person name="Herman A."/>
            <person name="Abrahante J.E."/>
            <person name="Garbe J."/>
        </authorList>
    </citation>
    <scope>NUCLEOTIDE SEQUENCE</scope>
    <source>
        <strain evidence="6">Duluth1</strain>
        <tissue evidence="6">Whole animal</tissue>
    </source>
</reference>
<evidence type="ECO:0000256" key="2">
    <source>
        <dbReference type="ARBA" id="ARBA00022737"/>
    </source>
</evidence>
<gene>
    <name evidence="6" type="ORF">DPMN_164028</name>
</gene>
<evidence type="ECO:0000259" key="5">
    <source>
        <dbReference type="Pfam" id="PF25469"/>
    </source>
</evidence>
<evidence type="ECO:0000259" key="4">
    <source>
        <dbReference type="Pfam" id="PF13191"/>
    </source>
</evidence>
<dbReference type="SMART" id="SM00320">
    <property type="entry name" value="WD40"/>
    <property type="match status" value="5"/>
</dbReference>
<proteinExistence type="predicted"/>
<keyword evidence="1" id="KW-0853">WD repeat</keyword>
<dbReference type="Gene3D" id="2.130.10.10">
    <property type="entry name" value="YVTN repeat-like/Quinoprotein amine dehydrogenase"/>
    <property type="match status" value="2"/>
</dbReference>
<evidence type="ECO:0000313" key="7">
    <source>
        <dbReference type="Proteomes" id="UP000828390"/>
    </source>
</evidence>
<organism evidence="6 7">
    <name type="scientific">Dreissena polymorpha</name>
    <name type="common">Zebra mussel</name>
    <name type="synonym">Mytilus polymorpha</name>
    <dbReference type="NCBI Taxonomy" id="45954"/>
    <lineage>
        <taxon>Eukaryota</taxon>
        <taxon>Metazoa</taxon>
        <taxon>Spiralia</taxon>
        <taxon>Lophotrochozoa</taxon>
        <taxon>Mollusca</taxon>
        <taxon>Bivalvia</taxon>
        <taxon>Autobranchia</taxon>
        <taxon>Heteroconchia</taxon>
        <taxon>Euheterodonta</taxon>
        <taxon>Imparidentia</taxon>
        <taxon>Neoheterodontei</taxon>
        <taxon>Myida</taxon>
        <taxon>Dreissenoidea</taxon>
        <taxon>Dreissenidae</taxon>
        <taxon>Dreissena</taxon>
    </lineage>
</organism>
<keyword evidence="7" id="KW-1185">Reference proteome</keyword>
<evidence type="ECO:0000256" key="3">
    <source>
        <dbReference type="SAM" id="MobiDB-lite"/>
    </source>
</evidence>
<reference evidence="6" key="1">
    <citation type="journal article" date="2019" name="bioRxiv">
        <title>The Genome of the Zebra Mussel, Dreissena polymorpha: A Resource for Invasive Species Research.</title>
        <authorList>
            <person name="McCartney M.A."/>
            <person name="Auch B."/>
            <person name="Kono T."/>
            <person name="Mallez S."/>
            <person name="Zhang Y."/>
            <person name="Obille A."/>
            <person name="Becker A."/>
            <person name="Abrahante J.E."/>
            <person name="Garbe J."/>
            <person name="Badalamenti J.P."/>
            <person name="Herman A."/>
            <person name="Mangelson H."/>
            <person name="Liachko I."/>
            <person name="Sullivan S."/>
            <person name="Sone E.D."/>
            <person name="Koren S."/>
            <person name="Silverstein K.A.T."/>
            <person name="Beckman K.B."/>
            <person name="Gohl D.M."/>
        </authorList>
    </citation>
    <scope>NUCLEOTIDE SEQUENCE</scope>
    <source>
        <strain evidence="6">Duluth1</strain>
        <tissue evidence="6">Whole animal</tissue>
    </source>
</reference>
<protein>
    <recommendedName>
        <fullName evidence="8">NACHT domain-containing protein</fullName>
    </recommendedName>
</protein>
<name>A0A9D4IV65_DREPO</name>
<dbReference type="SUPFAM" id="SSF52540">
    <property type="entry name" value="P-loop containing nucleoside triphosphate hydrolases"/>
    <property type="match status" value="1"/>
</dbReference>
<dbReference type="Pfam" id="PF25469">
    <property type="entry name" value="WHD_NWD1"/>
    <property type="match status" value="1"/>
</dbReference>
<evidence type="ECO:0000256" key="1">
    <source>
        <dbReference type="ARBA" id="ARBA00022574"/>
    </source>
</evidence>
<feature type="domain" description="Orc1-like AAA ATPase" evidence="4">
    <location>
        <begin position="258"/>
        <end position="383"/>
    </location>
</feature>
<dbReference type="InterPro" id="IPR011047">
    <property type="entry name" value="Quinoprotein_ADH-like_sf"/>
</dbReference>
<evidence type="ECO:0000313" key="6">
    <source>
        <dbReference type="EMBL" id="KAH3785932.1"/>
    </source>
</evidence>
<feature type="non-terminal residue" evidence="6">
    <location>
        <position position="1512"/>
    </location>
</feature>
<keyword evidence="2" id="KW-0677">Repeat</keyword>
<dbReference type="InterPro" id="IPR001680">
    <property type="entry name" value="WD40_rpt"/>
</dbReference>
<dbReference type="InterPro" id="IPR011044">
    <property type="entry name" value="Quino_amine_DH_bsu"/>
</dbReference>
<dbReference type="InterPro" id="IPR015943">
    <property type="entry name" value="WD40/YVTN_repeat-like_dom_sf"/>
</dbReference>